<dbReference type="AlphaFoldDB" id="A0A5C3QFG2"/>
<dbReference type="Pfam" id="PF00097">
    <property type="entry name" value="zf-C3HC4"/>
    <property type="match status" value="1"/>
</dbReference>
<gene>
    <name evidence="7" type="ORF">BDV98DRAFT_568750</name>
</gene>
<dbReference type="Gene3D" id="3.30.40.10">
    <property type="entry name" value="Zinc/RING finger domain, C3HC4 (zinc finger)"/>
    <property type="match status" value="1"/>
</dbReference>
<feature type="region of interest" description="Disordered" evidence="5">
    <location>
        <begin position="809"/>
        <end position="836"/>
    </location>
</feature>
<feature type="region of interest" description="Disordered" evidence="5">
    <location>
        <begin position="110"/>
        <end position="141"/>
    </location>
</feature>
<evidence type="ECO:0000256" key="2">
    <source>
        <dbReference type="ARBA" id="ARBA00022771"/>
    </source>
</evidence>
<dbReference type="SUPFAM" id="SSF57850">
    <property type="entry name" value="RING/U-box"/>
    <property type="match status" value="1"/>
</dbReference>
<organism evidence="7 8">
    <name type="scientific">Pterulicium gracile</name>
    <dbReference type="NCBI Taxonomy" id="1884261"/>
    <lineage>
        <taxon>Eukaryota</taxon>
        <taxon>Fungi</taxon>
        <taxon>Dikarya</taxon>
        <taxon>Basidiomycota</taxon>
        <taxon>Agaricomycotina</taxon>
        <taxon>Agaricomycetes</taxon>
        <taxon>Agaricomycetidae</taxon>
        <taxon>Agaricales</taxon>
        <taxon>Pleurotineae</taxon>
        <taxon>Pterulaceae</taxon>
        <taxon>Pterulicium</taxon>
    </lineage>
</organism>
<dbReference type="GO" id="GO:0061630">
    <property type="term" value="F:ubiquitin protein ligase activity"/>
    <property type="evidence" value="ECO:0007669"/>
    <property type="project" value="InterPro"/>
</dbReference>
<evidence type="ECO:0000313" key="8">
    <source>
        <dbReference type="Proteomes" id="UP000305067"/>
    </source>
</evidence>
<name>A0A5C3QFG2_9AGAR</name>
<dbReference type="GO" id="GO:0033768">
    <property type="term" value="C:SUMO-targeted ubiquitin ligase complex"/>
    <property type="evidence" value="ECO:0007669"/>
    <property type="project" value="TreeGrafter"/>
</dbReference>
<feature type="region of interest" description="Disordered" evidence="5">
    <location>
        <begin position="86"/>
        <end position="105"/>
    </location>
</feature>
<dbReference type="InterPro" id="IPR018957">
    <property type="entry name" value="Znf_C3HC4_RING-type"/>
</dbReference>
<dbReference type="InterPro" id="IPR001841">
    <property type="entry name" value="Znf_RING"/>
</dbReference>
<evidence type="ECO:0000256" key="5">
    <source>
        <dbReference type="SAM" id="MobiDB-lite"/>
    </source>
</evidence>
<keyword evidence="3" id="KW-0862">Zinc</keyword>
<keyword evidence="2 4" id="KW-0863">Zinc-finger</keyword>
<dbReference type="PROSITE" id="PS50089">
    <property type="entry name" value="ZF_RING_2"/>
    <property type="match status" value="1"/>
</dbReference>
<dbReference type="Proteomes" id="UP000305067">
    <property type="component" value="Unassembled WGS sequence"/>
</dbReference>
<evidence type="ECO:0000256" key="3">
    <source>
        <dbReference type="ARBA" id="ARBA00022833"/>
    </source>
</evidence>
<dbReference type="GO" id="GO:0140082">
    <property type="term" value="F:SUMO-ubiquitin ligase activity"/>
    <property type="evidence" value="ECO:0007669"/>
    <property type="project" value="TreeGrafter"/>
</dbReference>
<protein>
    <recommendedName>
        <fullName evidence="6">RING-type domain-containing protein</fullName>
    </recommendedName>
</protein>
<feature type="region of interest" description="Disordered" evidence="5">
    <location>
        <begin position="429"/>
        <end position="448"/>
    </location>
</feature>
<feature type="compositionally biased region" description="Low complexity" evidence="5">
    <location>
        <begin position="431"/>
        <end position="448"/>
    </location>
</feature>
<feature type="compositionally biased region" description="Low complexity" evidence="5">
    <location>
        <begin position="131"/>
        <end position="141"/>
    </location>
</feature>
<reference evidence="7 8" key="1">
    <citation type="journal article" date="2019" name="Nat. Ecol. Evol.">
        <title>Megaphylogeny resolves global patterns of mushroom evolution.</title>
        <authorList>
            <person name="Varga T."/>
            <person name="Krizsan K."/>
            <person name="Foldi C."/>
            <person name="Dima B."/>
            <person name="Sanchez-Garcia M."/>
            <person name="Sanchez-Ramirez S."/>
            <person name="Szollosi G.J."/>
            <person name="Szarkandi J.G."/>
            <person name="Papp V."/>
            <person name="Albert L."/>
            <person name="Andreopoulos W."/>
            <person name="Angelini C."/>
            <person name="Antonin V."/>
            <person name="Barry K.W."/>
            <person name="Bougher N.L."/>
            <person name="Buchanan P."/>
            <person name="Buyck B."/>
            <person name="Bense V."/>
            <person name="Catcheside P."/>
            <person name="Chovatia M."/>
            <person name="Cooper J."/>
            <person name="Damon W."/>
            <person name="Desjardin D."/>
            <person name="Finy P."/>
            <person name="Geml J."/>
            <person name="Haridas S."/>
            <person name="Hughes K."/>
            <person name="Justo A."/>
            <person name="Karasinski D."/>
            <person name="Kautmanova I."/>
            <person name="Kiss B."/>
            <person name="Kocsube S."/>
            <person name="Kotiranta H."/>
            <person name="LaButti K.M."/>
            <person name="Lechner B.E."/>
            <person name="Liimatainen K."/>
            <person name="Lipzen A."/>
            <person name="Lukacs Z."/>
            <person name="Mihaltcheva S."/>
            <person name="Morgado L.N."/>
            <person name="Niskanen T."/>
            <person name="Noordeloos M.E."/>
            <person name="Ohm R.A."/>
            <person name="Ortiz-Santana B."/>
            <person name="Ovrebo C."/>
            <person name="Racz N."/>
            <person name="Riley R."/>
            <person name="Savchenko A."/>
            <person name="Shiryaev A."/>
            <person name="Soop K."/>
            <person name="Spirin V."/>
            <person name="Szebenyi C."/>
            <person name="Tomsovsky M."/>
            <person name="Tulloss R.E."/>
            <person name="Uehling J."/>
            <person name="Grigoriev I.V."/>
            <person name="Vagvolgyi C."/>
            <person name="Papp T."/>
            <person name="Martin F.M."/>
            <person name="Miettinen O."/>
            <person name="Hibbett D.S."/>
            <person name="Nagy L.G."/>
        </authorList>
    </citation>
    <scope>NUCLEOTIDE SEQUENCE [LARGE SCALE GENOMIC DNA]</scope>
    <source>
        <strain evidence="7 8">CBS 309.79</strain>
    </source>
</reference>
<evidence type="ECO:0000259" key="6">
    <source>
        <dbReference type="PROSITE" id="PS50089"/>
    </source>
</evidence>
<dbReference type="STRING" id="1884261.A0A5C3QFG2"/>
<evidence type="ECO:0000256" key="1">
    <source>
        <dbReference type="ARBA" id="ARBA00022723"/>
    </source>
</evidence>
<dbReference type="GO" id="GO:0032183">
    <property type="term" value="F:SUMO binding"/>
    <property type="evidence" value="ECO:0007669"/>
    <property type="project" value="TreeGrafter"/>
</dbReference>
<accession>A0A5C3QFG2</accession>
<dbReference type="PROSITE" id="PS00518">
    <property type="entry name" value="ZF_RING_1"/>
    <property type="match status" value="1"/>
</dbReference>
<feature type="compositionally biased region" description="Polar residues" evidence="5">
    <location>
        <begin position="574"/>
        <end position="587"/>
    </location>
</feature>
<dbReference type="PANTHER" id="PTHR47094">
    <property type="entry name" value="ELFLESS, ISOFORM B"/>
    <property type="match status" value="1"/>
</dbReference>
<dbReference type="GO" id="GO:0006511">
    <property type="term" value="P:ubiquitin-dependent protein catabolic process"/>
    <property type="evidence" value="ECO:0007669"/>
    <property type="project" value="TreeGrafter"/>
</dbReference>
<evidence type="ECO:0000256" key="4">
    <source>
        <dbReference type="PROSITE-ProRule" id="PRU00175"/>
    </source>
</evidence>
<feature type="compositionally biased region" description="Low complexity" evidence="5">
    <location>
        <begin position="364"/>
        <end position="382"/>
    </location>
</feature>
<dbReference type="InterPro" id="IPR049627">
    <property type="entry name" value="SLX8"/>
</dbReference>
<evidence type="ECO:0000313" key="7">
    <source>
        <dbReference type="EMBL" id="TFL00805.1"/>
    </source>
</evidence>
<proteinExistence type="predicted"/>
<feature type="region of interest" description="Disordered" evidence="5">
    <location>
        <begin position="660"/>
        <end position="694"/>
    </location>
</feature>
<dbReference type="PANTHER" id="PTHR47094:SF1">
    <property type="entry name" value="RING-TYPE E3 UBIQUITIN TRANSFERASE"/>
    <property type="match status" value="1"/>
</dbReference>
<feature type="region of interest" description="Disordered" evidence="5">
    <location>
        <begin position="358"/>
        <end position="406"/>
    </location>
</feature>
<dbReference type="OrthoDB" id="6105938at2759"/>
<feature type="region of interest" description="Disordered" evidence="5">
    <location>
        <begin position="567"/>
        <end position="593"/>
    </location>
</feature>
<dbReference type="EMBL" id="ML178827">
    <property type="protein sequence ID" value="TFL00805.1"/>
    <property type="molecule type" value="Genomic_DNA"/>
</dbReference>
<feature type="compositionally biased region" description="Polar residues" evidence="5">
    <location>
        <begin position="92"/>
        <end position="105"/>
    </location>
</feature>
<dbReference type="InterPro" id="IPR013083">
    <property type="entry name" value="Znf_RING/FYVE/PHD"/>
</dbReference>
<dbReference type="GO" id="GO:0008270">
    <property type="term" value="F:zinc ion binding"/>
    <property type="evidence" value="ECO:0007669"/>
    <property type="project" value="UniProtKB-KW"/>
</dbReference>
<keyword evidence="1" id="KW-0479">Metal-binding</keyword>
<keyword evidence="8" id="KW-1185">Reference proteome</keyword>
<feature type="compositionally biased region" description="Polar residues" evidence="5">
    <location>
        <begin position="669"/>
        <end position="678"/>
    </location>
</feature>
<dbReference type="InterPro" id="IPR017907">
    <property type="entry name" value="Znf_RING_CS"/>
</dbReference>
<sequence length="898" mass="97701">MPQLIWSRTARMKRVRGYHGAEALCPCIICASHSQALPNHPSLLSCPKMSEYSCPHCHRRRRPFNQRGINDHMRQVHPQWVKRNPGSRLLVQPSSSPRYTTQYSPYTYTAPPLVTRAPSPLDTHDDDDTASVSSTLSQSTVVEQSEHCELTVLMPVSILKPAGGSNSSSSSSSSTSIDEMRARKRVSFLLDDNEARTDTEVQDVEDLDPIPSSSYNQMIPEKLYPKQMLLPIRGPRYDVNQVNLEIVKKYQDPSHDFPAPPSWLGQPTQTSGSALVYHNLGNDMQSEDYVTPAASFISSSSSPPRLTIITSTTDIPHFPAQLPIVKSPVRSRSKAAQRLFTLSTTDRGRKATSFYFSESDLSDSDSGTSSRGNSRRNVVSSVPEEDEKELEKGEDPGSDDSVDIMGQTPLLTPLSQAEEDHSAITLRAEQSSHLPSHSSASALTSGRSPAYGRITAHRTALRVQSPCTYTPSGRMPSSTLIGEPLIPPDQLVRRALPRLILNTSRLQCSFARNTVTTNIRHNASFPSSQYTRPGLSLSSVHHSSLPSLRVVSPDDTLLETRSIVPLEPPLLESNGDTSFETGMQTPDSPDIPSADDMIPDPPVWHVERPSGSHDDVLFGDLPAPSTVLSMDAISKISPPSPTARGSVGAPASVPQVLVDLPSPSRKQHTSIPSTSSLPSHERRPPAGAPAPLLTLMISNGPIPRLPLDDLSPIASRLPHRQGSAWFESPLLGSGNDSVNEGDSKTLLNPNTLSDTPFVNSNLANTPGDSPLFSSISTLPLTSPGSESNKSWLGIDDQVEANTSLIQQQVEPQLPKDVSNDSIRTDDSGSFESSPRPSLYPKMHCRACLKDPADELTATMCGHLFCYSCITEAVMRNSRCPTCSAPCLLYCLFRLDLSV</sequence>
<feature type="domain" description="RING-type" evidence="6">
    <location>
        <begin position="844"/>
        <end position="883"/>
    </location>
</feature>
<dbReference type="SMART" id="SM00184">
    <property type="entry name" value="RING"/>
    <property type="match status" value="1"/>
</dbReference>